<dbReference type="GO" id="GO:0008168">
    <property type="term" value="F:methyltransferase activity"/>
    <property type="evidence" value="ECO:0007669"/>
    <property type="project" value="UniProtKB-KW"/>
</dbReference>
<dbReference type="EMBL" id="JAGTXO010000001">
    <property type="protein sequence ID" value="KAG8471170.1"/>
    <property type="molecule type" value="Genomic_DNA"/>
</dbReference>
<keyword evidence="6" id="KW-1185">Reference proteome</keyword>
<evidence type="ECO:0000256" key="1">
    <source>
        <dbReference type="ARBA" id="ARBA00022603"/>
    </source>
</evidence>
<keyword evidence="1" id="KW-0489">Methyltransferase</keyword>
<dbReference type="SUPFAM" id="SSF53335">
    <property type="entry name" value="S-adenosyl-L-methionine-dependent methyltransferases"/>
    <property type="match status" value="1"/>
</dbReference>
<proteinExistence type="predicted"/>
<dbReference type="InterPro" id="IPR029063">
    <property type="entry name" value="SAM-dependent_MTases_sf"/>
</dbReference>
<dbReference type="OrthoDB" id="203237at2759"/>
<name>A0A8J6CIA7_DIALT</name>
<feature type="chain" id="PRO_5035189182" description="[Phosphatase 2A protein]-leucine-carboxy methyltransferase 1" evidence="4">
    <location>
        <begin position="16"/>
        <end position="410"/>
    </location>
</feature>
<keyword evidence="2" id="KW-0808">Transferase</keyword>
<dbReference type="GO" id="GO:0032259">
    <property type="term" value="P:methylation"/>
    <property type="evidence" value="ECO:0007669"/>
    <property type="project" value="UniProtKB-KW"/>
</dbReference>
<dbReference type="AlphaFoldDB" id="A0A8J6CIA7"/>
<dbReference type="Proteomes" id="UP000751190">
    <property type="component" value="Unassembled WGS sequence"/>
</dbReference>
<comment type="caution">
    <text evidence="5">The sequence shown here is derived from an EMBL/GenBank/DDBJ whole genome shotgun (WGS) entry which is preliminary data.</text>
</comment>
<accession>A0A8J6CIA7</accession>
<feature type="region of interest" description="Disordered" evidence="3">
    <location>
        <begin position="254"/>
        <end position="280"/>
    </location>
</feature>
<reference evidence="5" key="1">
    <citation type="submission" date="2021-05" db="EMBL/GenBank/DDBJ databases">
        <title>The genome of the haptophyte Pavlova lutheri (Diacronema luteri, Pavlovales) - a model for lipid biosynthesis in eukaryotic algae.</title>
        <authorList>
            <person name="Hulatt C.J."/>
            <person name="Posewitz M.C."/>
        </authorList>
    </citation>
    <scope>NUCLEOTIDE SEQUENCE</scope>
    <source>
        <strain evidence="5">NIVA-4/92</strain>
    </source>
</reference>
<dbReference type="Gene3D" id="3.40.50.150">
    <property type="entry name" value="Vaccinia Virus protein VP39"/>
    <property type="match status" value="1"/>
</dbReference>
<dbReference type="InterPro" id="IPR007213">
    <property type="entry name" value="Ppm1/Ppm2/Tcmp"/>
</dbReference>
<keyword evidence="4" id="KW-0732">Signal</keyword>
<dbReference type="Pfam" id="PF04072">
    <property type="entry name" value="LCM"/>
    <property type="match status" value="1"/>
</dbReference>
<evidence type="ECO:0000256" key="2">
    <source>
        <dbReference type="ARBA" id="ARBA00022679"/>
    </source>
</evidence>
<dbReference type="PANTHER" id="PTHR43619:SF2">
    <property type="entry name" value="S-ADENOSYL-L-METHIONINE-DEPENDENT METHYLTRANSFERASES SUPERFAMILY PROTEIN"/>
    <property type="match status" value="1"/>
</dbReference>
<evidence type="ECO:0008006" key="7">
    <source>
        <dbReference type="Google" id="ProtNLM"/>
    </source>
</evidence>
<protein>
    <recommendedName>
        <fullName evidence="7">[Phosphatase 2A protein]-leucine-carboxy methyltransferase 1</fullName>
    </recommendedName>
</protein>
<feature type="signal peptide" evidence="4">
    <location>
        <begin position="1"/>
        <end position="15"/>
    </location>
</feature>
<evidence type="ECO:0000256" key="4">
    <source>
        <dbReference type="SAM" id="SignalP"/>
    </source>
</evidence>
<evidence type="ECO:0000313" key="6">
    <source>
        <dbReference type="Proteomes" id="UP000751190"/>
    </source>
</evidence>
<dbReference type="PANTHER" id="PTHR43619">
    <property type="entry name" value="S-ADENOSYL-L-METHIONINE-DEPENDENT METHYLTRANSFERASE YKTD-RELATED"/>
    <property type="match status" value="1"/>
</dbReference>
<evidence type="ECO:0000256" key="3">
    <source>
        <dbReference type="SAM" id="MobiDB-lite"/>
    </source>
</evidence>
<gene>
    <name evidence="5" type="ORF">KFE25_009591</name>
</gene>
<sequence>MAAIVMRIALHVILALTRAPWRSRLGTSEGLLDASRETGVRPPWNAPKAVWKAAWSLQARCLPLLHAADRLDLGCSLADTNVNLHCLWWKAIQGDEVAYAMLPPLSRRIVSRPLRALFPRLHHQNVAIRTAYLDAALGDALARARAENVQLVVVVLGGGFDTRALRFGGARGVEFVETDLPAVVAAKRALLARRLEPRARRRAQALQPARAPADGLALPTLDALDMNDEADRARFVASTLRSALARARAAADASARRAHGGGRGRHADDAGADGAGAGGADTGGASGVRTLIVAEATLLYVQPGSAAGTVRACVRECAREARDAAARGASDARGAPCAQLLFADRLPGTVPLGARDLDTAEARARERAAVELWLGETADLRLDRYLVKPGMARQMGVASALPLAAARALG</sequence>
<evidence type="ECO:0000313" key="5">
    <source>
        <dbReference type="EMBL" id="KAG8471170.1"/>
    </source>
</evidence>
<organism evidence="5 6">
    <name type="scientific">Diacronema lutheri</name>
    <name type="common">Unicellular marine alga</name>
    <name type="synonym">Monochrysis lutheri</name>
    <dbReference type="NCBI Taxonomy" id="2081491"/>
    <lineage>
        <taxon>Eukaryota</taxon>
        <taxon>Haptista</taxon>
        <taxon>Haptophyta</taxon>
        <taxon>Pavlovophyceae</taxon>
        <taxon>Pavlovales</taxon>
        <taxon>Pavlovaceae</taxon>
        <taxon>Diacronema</taxon>
    </lineage>
</organism>